<dbReference type="InterPro" id="IPR052924">
    <property type="entry name" value="OsmC/Ohr_hydroprdx_reductase"/>
</dbReference>
<dbReference type="AlphaFoldDB" id="A0AAN6WRY3"/>
<dbReference type="Gene3D" id="3.30.300.20">
    <property type="match status" value="1"/>
</dbReference>
<dbReference type="InterPro" id="IPR003718">
    <property type="entry name" value="OsmC/Ohr_fam"/>
</dbReference>
<name>A0AAN6WRY3_9PEZI</name>
<comment type="caution">
    <text evidence="1">The sequence shown here is derived from an EMBL/GenBank/DDBJ whole genome shotgun (WGS) entry which is preliminary data.</text>
</comment>
<gene>
    <name evidence="1" type="ORF">QBC35DRAFT_534278</name>
</gene>
<dbReference type="EMBL" id="MU864454">
    <property type="protein sequence ID" value="KAK4185312.1"/>
    <property type="molecule type" value="Genomic_DNA"/>
</dbReference>
<reference evidence="1" key="1">
    <citation type="journal article" date="2023" name="Mol. Phylogenet. Evol.">
        <title>Genome-scale phylogeny and comparative genomics of the fungal order Sordariales.</title>
        <authorList>
            <person name="Hensen N."/>
            <person name="Bonometti L."/>
            <person name="Westerberg I."/>
            <person name="Brannstrom I.O."/>
            <person name="Guillou S."/>
            <person name="Cros-Aarteil S."/>
            <person name="Calhoun S."/>
            <person name="Haridas S."/>
            <person name="Kuo A."/>
            <person name="Mondo S."/>
            <person name="Pangilinan J."/>
            <person name="Riley R."/>
            <person name="LaButti K."/>
            <person name="Andreopoulos B."/>
            <person name="Lipzen A."/>
            <person name="Chen C."/>
            <person name="Yan M."/>
            <person name="Daum C."/>
            <person name="Ng V."/>
            <person name="Clum A."/>
            <person name="Steindorff A."/>
            <person name="Ohm R.A."/>
            <person name="Martin F."/>
            <person name="Silar P."/>
            <person name="Natvig D.O."/>
            <person name="Lalanne C."/>
            <person name="Gautier V."/>
            <person name="Ament-Velasquez S.L."/>
            <person name="Kruys A."/>
            <person name="Hutchinson M.I."/>
            <person name="Powell A.J."/>
            <person name="Barry K."/>
            <person name="Miller A.N."/>
            <person name="Grigoriev I.V."/>
            <person name="Debuchy R."/>
            <person name="Gladieux P."/>
            <person name="Hiltunen Thoren M."/>
            <person name="Johannesson H."/>
        </authorList>
    </citation>
    <scope>NUCLEOTIDE SEQUENCE</scope>
    <source>
        <strain evidence="1">PSN309</strain>
    </source>
</reference>
<reference evidence="1" key="2">
    <citation type="submission" date="2023-05" db="EMBL/GenBank/DDBJ databases">
        <authorList>
            <consortium name="Lawrence Berkeley National Laboratory"/>
            <person name="Steindorff A."/>
            <person name="Hensen N."/>
            <person name="Bonometti L."/>
            <person name="Westerberg I."/>
            <person name="Brannstrom I.O."/>
            <person name="Guillou S."/>
            <person name="Cros-Aarteil S."/>
            <person name="Calhoun S."/>
            <person name="Haridas S."/>
            <person name="Kuo A."/>
            <person name="Mondo S."/>
            <person name="Pangilinan J."/>
            <person name="Riley R."/>
            <person name="Labutti K."/>
            <person name="Andreopoulos B."/>
            <person name="Lipzen A."/>
            <person name="Chen C."/>
            <person name="Yanf M."/>
            <person name="Daum C."/>
            <person name="Ng V."/>
            <person name="Clum A."/>
            <person name="Ohm R."/>
            <person name="Martin F."/>
            <person name="Silar P."/>
            <person name="Natvig D."/>
            <person name="Lalanne C."/>
            <person name="Gautier V."/>
            <person name="Ament-Velasquez S.L."/>
            <person name="Kruys A."/>
            <person name="Hutchinson M.I."/>
            <person name="Powell A.J."/>
            <person name="Barry K."/>
            <person name="Miller A.N."/>
            <person name="Grigoriev I.V."/>
            <person name="Debuchy R."/>
            <person name="Gladieux P."/>
            <person name="Thoren M.H."/>
            <person name="Johannesson H."/>
        </authorList>
    </citation>
    <scope>NUCLEOTIDE SEQUENCE</scope>
    <source>
        <strain evidence="1">PSN309</strain>
    </source>
</reference>
<dbReference type="Pfam" id="PF02566">
    <property type="entry name" value="OsmC"/>
    <property type="match status" value="1"/>
</dbReference>
<keyword evidence="2" id="KW-1185">Reference proteome</keyword>
<dbReference type="PANTHER" id="PTHR35368">
    <property type="entry name" value="HYDROPEROXIDE REDUCTASE"/>
    <property type="match status" value="1"/>
</dbReference>
<dbReference type="InterPro" id="IPR015946">
    <property type="entry name" value="KH_dom-like_a/b"/>
</dbReference>
<sequence length="180" mass="19465">MVSRTLRTSSLKGLTSLRQFSTTLPQKQSIPLSITGTGTGTTQHITVKDKSYTISTDTYTTLGGGDTAPSPVAYNLASLSSCNQVTGFVVAQNHGIRTGQWNVRVDALLPTAVLVGGAEGNPNWESVHLTARVQTDIQGGSEDPKFQHFVKEVERRCPITQLFKLSGVKFSSEWVNDPLE</sequence>
<dbReference type="InterPro" id="IPR036102">
    <property type="entry name" value="OsmC/Ohrsf"/>
</dbReference>
<accession>A0AAN6WRY3</accession>
<dbReference type="Proteomes" id="UP001302126">
    <property type="component" value="Unassembled WGS sequence"/>
</dbReference>
<dbReference type="PANTHER" id="PTHR35368:SF1">
    <property type="entry name" value="HYDROPEROXIDE REDUCTASE"/>
    <property type="match status" value="1"/>
</dbReference>
<dbReference type="SUPFAM" id="SSF82784">
    <property type="entry name" value="OsmC-like"/>
    <property type="match status" value="1"/>
</dbReference>
<proteinExistence type="predicted"/>
<protein>
    <submittedName>
        <fullName evidence="1">OsmC/Ohr family</fullName>
    </submittedName>
</protein>
<evidence type="ECO:0000313" key="2">
    <source>
        <dbReference type="Proteomes" id="UP001302126"/>
    </source>
</evidence>
<organism evidence="1 2">
    <name type="scientific">Podospora australis</name>
    <dbReference type="NCBI Taxonomy" id="1536484"/>
    <lineage>
        <taxon>Eukaryota</taxon>
        <taxon>Fungi</taxon>
        <taxon>Dikarya</taxon>
        <taxon>Ascomycota</taxon>
        <taxon>Pezizomycotina</taxon>
        <taxon>Sordariomycetes</taxon>
        <taxon>Sordariomycetidae</taxon>
        <taxon>Sordariales</taxon>
        <taxon>Podosporaceae</taxon>
        <taxon>Podospora</taxon>
    </lineage>
</organism>
<evidence type="ECO:0000313" key="1">
    <source>
        <dbReference type="EMBL" id="KAK4185312.1"/>
    </source>
</evidence>